<dbReference type="VEuPathDB" id="VectorBase:CSON001681"/>
<proteinExistence type="predicted"/>
<dbReference type="InterPro" id="IPR036397">
    <property type="entry name" value="RNaseH_sf"/>
</dbReference>
<evidence type="ECO:0000256" key="2">
    <source>
        <dbReference type="SAM" id="MobiDB-lite"/>
    </source>
</evidence>
<name>A0A336MHQ7_CULSO</name>
<feature type="domain" description="Integrase catalytic" evidence="4">
    <location>
        <begin position="306"/>
        <end position="481"/>
    </location>
</feature>
<accession>A0A336MHQ7</accession>
<dbReference type="EMBL" id="UFQS01001265">
    <property type="protein sequence ID" value="SSX10054.1"/>
    <property type="molecule type" value="Genomic_DNA"/>
</dbReference>
<organism evidence="6">
    <name type="scientific">Culicoides sonorensis</name>
    <name type="common">Biting midge</name>
    <dbReference type="NCBI Taxonomy" id="179676"/>
    <lineage>
        <taxon>Eukaryota</taxon>
        <taxon>Metazoa</taxon>
        <taxon>Ecdysozoa</taxon>
        <taxon>Arthropoda</taxon>
        <taxon>Hexapoda</taxon>
        <taxon>Insecta</taxon>
        <taxon>Pterygota</taxon>
        <taxon>Neoptera</taxon>
        <taxon>Endopterygota</taxon>
        <taxon>Diptera</taxon>
        <taxon>Nematocera</taxon>
        <taxon>Chironomoidea</taxon>
        <taxon>Ceratopogonidae</taxon>
        <taxon>Ceratopogoninae</taxon>
        <taxon>Culicoides</taxon>
        <taxon>Monoculicoides</taxon>
    </lineage>
</organism>
<dbReference type="InterPro" id="IPR001584">
    <property type="entry name" value="Integrase_cat-core"/>
</dbReference>
<protein>
    <submittedName>
        <fullName evidence="6">CSON001681 protein</fullName>
    </submittedName>
</protein>
<feature type="compositionally biased region" description="Basic and acidic residues" evidence="2">
    <location>
        <begin position="572"/>
        <end position="593"/>
    </location>
</feature>
<keyword evidence="1" id="KW-0863">Zinc-finger</keyword>
<evidence type="ECO:0000259" key="4">
    <source>
        <dbReference type="PROSITE" id="PS50994"/>
    </source>
</evidence>
<dbReference type="Gene3D" id="3.30.420.10">
    <property type="entry name" value="Ribonuclease H-like superfamily/Ribonuclease H"/>
    <property type="match status" value="1"/>
</dbReference>
<dbReference type="GO" id="GO:0003676">
    <property type="term" value="F:nucleic acid binding"/>
    <property type="evidence" value="ECO:0007669"/>
    <property type="project" value="InterPro"/>
</dbReference>
<dbReference type="InterPro" id="IPR057670">
    <property type="entry name" value="SH3_retrovirus"/>
</dbReference>
<dbReference type="InterPro" id="IPR001878">
    <property type="entry name" value="Znf_CCHC"/>
</dbReference>
<dbReference type="SUPFAM" id="SSF57756">
    <property type="entry name" value="Retrovirus zinc finger-like domains"/>
    <property type="match status" value="1"/>
</dbReference>
<sequence length="629" mass="72848">MANHSNSSFDKLNDENYSTWSQKMEASLVKDGLWIYVEPRPESDQEEDLRVYMDGSKRAYASIILMMEDEIASTIADIKTAREAWIYLKQNYQQVSTSIKIRFFKRLFKMQLPIGGDMRTHINTLLTTVKQIKDRGIPIEDSIIVFTILSSLNEEYENIVTAMEAWSESQLTIGAVKSKLFEEYDRKKETSSCYSQSQLALQAKSMKPKYGEDCFFCGDYGHFKRDCPIRIAVMAAKEEENRKNMKQDNHVDVKQPLSANLCIHEWHRKLAHRNLQDIQVMKVQEGMCIDKCHCSNICEPCLQGKMSRTPFNTSENVNELLDVVVTDVCGPLSVKGLKNERYFITFTDLYSKYCTVFFMKTKDEAKQYVKFFVEGLKTSMNKKPKIIRSDRGGEYVNHDLQLYLASEGIKFQCTVAYTPQQNGVSERKNRTLMEAARTLLVDSEMPLCFWSEAVRHSNYVFNRVSTTRQKQSPYERFYGQKPTLENIYPFGTHVYSKIPDERRVKISLKSEKLRYVGVDENSKGFRLANVTKRLIIISRDVKIMNESAVTKTTKTTNFDLDDMLLLENLESNENRMNENKTIENETNENKTNDSEEVDFNENSEDKQHENEESNIIQGDDGIPTDQLKN</sequence>
<dbReference type="Pfam" id="PF14223">
    <property type="entry name" value="Retrotran_gag_2"/>
    <property type="match status" value="1"/>
</dbReference>
<dbReference type="PROSITE" id="PS50158">
    <property type="entry name" value="ZF_CCHC"/>
    <property type="match status" value="1"/>
</dbReference>
<dbReference type="PANTHER" id="PTHR42648:SF28">
    <property type="entry name" value="TRANSPOSON-ENCODED PROTEIN WITH RIBONUCLEASE H-LIKE AND RETROVIRUS ZINC FINGER-LIKE DOMAINS"/>
    <property type="match status" value="1"/>
</dbReference>
<gene>
    <name evidence="6" type="primary">CSON001681</name>
</gene>
<feature type="domain" description="CCHC-type" evidence="3">
    <location>
        <begin position="214"/>
        <end position="228"/>
    </location>
</feature>
<evidence type="ECO:0000313" key="5">
    <source>
        <dbReference type="EMBL" id="SSX10054.1"/>
    </source>
</evidence>
<feature type="region of interest" description="Disordered" evidence="2">
    <location>
        <begin position="570"/>
        <end position="629"/>
    </location>
</feature>
<dbReference type="SMART" id="SM00343">
    <property type="entry name" value="ZnF_C2HC"/>
    <property type="match status" value="1"/>
</dbReference>
<keyword evidence="1" id="KW-0479">Metal-binding</keyword>
<evidence type="ECO:0000313" key="6">
    <source>
        <dbReference type="EMBL" id="SSX29776.1"/>
    </source>
</evidence>
<keyword evidence="1" id="KW-0862">Zinc</keyword>
<dbReference type="SUPFAM" id="SSF53098">
    <property type="entry name" value="Ribonuclease H-like"/>
    <property type="match status" value="1"/>
</dbReference>
<dbReference type="InterPro" id="IPR039537">
    <property type="entry name" value="Retrotran_Ty1/copia-like"/>
</dbReference>
<dbReference type="GO" id="GO:0015074">
    <property type="term" value="P:DNA integration"/>
    <property type="evidence" value="ECO:0007669"/>
    <property type="project" value="InterPro"/>
</dbReference>
<dbReference type="PANTHER" id="PTHR42648">
    <property type="entry name" value="TRANSPOSASE, PUTATIVE-RELATED"/>
    <property type="match status" value="1"/>
</dbReference>
<reference evidence="6" key="2">
    <citation type="submission" date="2018-07" db="EMBL/GenBank/DDBJ databases">
        <authorList>
            <person name="Quirk P.G."/>
            <person name="Krulwich T.A."/>
        </authorList>
    </citation>
    <scope>NUCLEOTIDE SEQUENCE</scope>
</reference>
<dbReference type="GO" id="GO:0008270">
    <property type="term" value="F:zinc ion binding"/>
    <property type="evidence" value="ECO:0007669"/>
    <property type="project" value="UniProtKB-KW"/>
</dbReference>
<dbReference type="InterPro" id="IPR012337">
    <property type="entry name" value="RNaseH-like_sf"/>
</dbReference>
<dbReference type="PROSITE" id="PS50994">
    <property type="entry name" value="INTEGRASE"/>
    <property type="match status" value="1"/>
</dbReference>
<evidence type="ECO:0000259" key="3">
    <source>
        <dbReference type="PROSITE" id="PS50158"/>
    </source>
</evidence>
<reference evidence="5" key="1">
    <citation type="submission" date="2018-04" db="EMBL/GenBank/DDBJ databases">
        <authorList>
            <person name="Go L.Y."/>
            <person name="Mitchell J.A."/>
        </authorList>
    </citation>
    <scope>NUCLEOTIDE SEQUENCE</scope>
    <source>
        <tissue evidence="5">Whole organism</tissue>
    </source>
</reference>
<dbReference type="InterPro" id="IPR036875">
    <property type="entry name" value="Znf_CCHC_sf"/>
</dbReference>
<dbReference type="Pfam" id="PF00665">
    <property type="entry name" value="rve"/>
    <property type="match status" value="1"/>
</dbReference>
<dbReference type="Pfam" id="PF25597">
    <property type="entry name" value="SH3_retrovirus"/>
    <property type="match status" value="1"/>
</dbReference>
<dbReference type="EMBL" id="UFQT01001265">
    <property type="protein sequence ID" value="SSX29776.1"/>
    <property type="molecule type" value="Genomic_DNA"/>
</dbReference>
<evidence type="ECO:0000256" key="1">
    <source>
        <dbReference type="PROSITE-ProRule" id="PRU00047"/>
    </source>
</evidence>
<dbReference type="Pfam" id="PF00098">
    <property type="entry name" value="zf-CCHC"/>
    <property type="match status" value="1"/>
</dbReference>
<dbReference type="OMA" id="TAREAWI"/>
<dbReference type="AlphaFoldDB" id="A0A336MHQ7"/>